<name>A0A1Q4HI42_9MYCO</name>
<evidence type="ECO:0000313" key="1">
    <source>
        <dbReference type="EMBL" id="OPE50252.1"/>
    </source>
</evidence>
<evidence type="ECO:0000313" key="3">
    <source>
        <dbReference type="Proteomes" id="UP000191039"/>
    </source>
</evidence>
<proteinExistence type="predicted"/>
<accession>A0A1Q4HI42</accession>
<dbReference type="RefSeq" id="WP_073855692.1">
    <property type="nucleotide sequence ID" value="NZ_BAAATC010000009.1"/>
</dbReference>
<dbReference type="STRING" id="1801.BRW64_08255"/>
<dbReference type="AlphaFoldDB" id="A0A1Q4HI42"/>
<dbReference type="OrthoDB" id="4736422at2"/>
<comment type="caution">
    <text evidence="1">The sequence shown here is derived from an EMBL/GenBank/DDBJ whole genome shotgun (WGS) entry which is preliminary data.</text>
</comment>
<evidence type="ECO:0000313" key="4">
    <source>
        <dbReference type="Proteomes" id="UP000220340"/>
    </source>
</evidence>
<keyword evidence="4" id="KW-1185">Reference proteome</keyword>
<sequence>MRFNPPPGVRTALILGAVAAVLLIAAGMRGAEQFSRADFTRMRAEAGRLNLTVTSVEATGTTADTVIEHNGAEPEDIAFSYENCGWKWCEF</sequence>
<dbReference type="EMBL" id="PDCR01000029">
    <property type="protein sequence ID" value="PEG52610.1"/>
    <property type="molecule type" value="Genomic_DNA"/>
</dbReference>
<evidence type="ECO:0000313" key="2">
    <source>
        <dbReference type="EMBL" id="PEG52610.1"/>
    </source>
</evidence>
<organism evidence="1 3">
    <name type="scientific">Mycolicibacterium diernhoferi</name>
    <dbReference type="NCBI Taxonomy" id="1801"/>
    <lineage>
        <taxon>Bacteria</taxon>
        <taxon>Bacillati</taxon>
        <taxon>Actinomycetota</taxon>
        <taxon>Actinomycetes</taxon>
        <taxon>Mycobacteriales</taxon>
        <taxon>Mycobacteriaceae</taxon>
        <taxon>Mycolicibacterium</taxon>
    </lineage>
</organism>
<protein>
    <submittedName>
        <fullName evidence="1">Uncharacterized protein</fullName>
    </submittedName>
</protein>
<dbReference type="Proteomes" id="UP000220340">
    <property type="component" value="Unassembled WGS sequence"/>
</dbReference>
<reference evidence="2 4" key="2">
    <citation type="submission" date="2017-10" db="EMBL/GenBank/DDBJ databases">
        <title>The new phylogeny of genus Mycobacterium.</title>
        <authorList>
            <person name="Tortoli E."/>
            <person name="Trovato A."/>
            <person name="Cirillo D.M."/>
        </authorList>
    </citation>
    <scope>NUCLEOTIDE SEQUENCE [LARGE SCALE GENOMIC DNA]</scope>
    <source>
        <strain evidence="2 4">IP141170001</strain>
    </source>
</reference>
<dbReference type="EMBL" id="MIJD01000263">
    <property type="protein sequence ID" value="OPE50252.1"/>
    <property type="molecule type" value="Genomic_DNA"/>
</dbReference>
<reference evidence="1 3" key="1">
    <citation type="submission" date="2016-09" db="EMBL/GenBank/DDBJ databases">
        <title>genome sequences of unsequenced Mycobacteria.</title>
        <authorList>
            <person name="Greninger A.L."/>
            <person name="Jerome K.R."/>
            <person name="Mcnair B."/>
            <person name="Wallis C."/>
            <person name="Fang F."/>
        </authorList>
    </citation>
    <scope>NUCLEOTIDE SEQUENCE [LARGE SCALE GENOMIC DNA]</scope>
    <source>
        <strain evidence="1 3">BM1</strain>
    </source>
</reference>
<gene>
    <name evidence="1" type="ORF">BV510_21200</name>
    <name evidence="2" type="ORF">CRI78_20735</name>
</gene>
<dbReference type="Proteomes" id="UP000191039">
    <property type="component" value="Unassembled WGS sequence"/>
</dbReference>